<feature type="short sequence motif" description="TonB C-terminal box" evidence="13">
    <location>
        <begin position="869"/>
        <end position="886"/>
    </location>
</feature>
<keyword evidence="5 12" id="KW-0812">Transmembrane</keyword>
<evidence type="ECO:0000256" key="4">
    <source>
        <dbReference type="ARBA" id="ARBA00022496"/>
    </source>
</evidence>
<feature type="domain" description="TonB-dependent receptor plug" evidence="17">
    <location>
        <begin position="51"/>
        <end position="159"/>
    </location>
</feature>
<evidence type="ECO:0000256" key="14">
    <source>
        <dbReference type="RuleBase" id="RU003357"/>
    </source>
</evidence>
<comment type="subcellular location">
    <subcellularLocation>
        <location evidence="1 12">Cell outer membrane</location>
        <topology evidence="1 12">Multi-pass membrane protein</topology>
    </subcellularLocation>
</comment>
<dbReference type="Proteomes" id="UP000032300">
    <property type="component" value="Chromosome"/>
</dbReference>
<dbReference type="GO" id="GO:0015344">
    <property type="term" value="F:siderophore uptake transmembrane transporter activity"/>
    <property type="evidence" value="ECO:0007669"/>
    <property type="project" value="TreeGrafter"/>
</dbReference>
<keyword evidence="19" id="KW-1185">Reference proteome</keyword>
<dbReference type="KEGG" id="sphi:TS85_01495"/>
<evidence type="ECO:0000259" key="16">
    <source>
        <dbReference type="Pfam" id="PF00593"/>
    </source>
</evidence>
<feature type="chain" id="PRO_5030790608" description="TonB-dependent receptor" evidence="15">
    <location>
        <begin position="23"/>
        <end position="886"/>
    </location>
</feature>
<keyword evidence="9 14" id="KW-0798">TonB box</keyword>
<evidence type="ECO:0000313" key="19">
    <source>
        <dbReference type="Proteomes" id="UP000032300"/>
    </source>
</evidence>
<dbReference type="Gene3D" id="2.170.130.10">
    <property type="entry name" value="TonB-dependent receptor, plug domain"/>
    <property type="match status" value="1"/>
</dbReference>
<evidence type="ECO:0000256" key="10">
    <source>
        <dbReference type="ARBA" id="ARBA00023136"/>
    </source>
</evidence>
<evidence type="ECO:0000256" key="5">
    <source>
        <dbReference type="ARBA" id="ARBA00022692"/>
    </source>
</evidence>
<feature type="signal peptide" evidence="15">
    <location>
        <begin position="1"/>
        <end position="22"/>
    </location>
</feature>
<keyword evidence="10 12" id="KW-0472">Membrane</keyword>
<dbReference type="InterPro" id="IPR010917">
    <property type="entry name" value="TonB_rcpt_CS"/>
</dbReference>
<dbReference type="InterPro" id="IPR039426">
    <property type="entry name" value="TonB-dep_rcpt-like"/>
</dbReference>
<sequence>MRSTFFTGVALAALTIPVCAHAQSTGTLDIESNDIVVTAGSPTKSLGGFEQAETTKTRATLNQEFIAKQRPGQSVFELINQLPGVSVQNSDPFGAANATMSIRGFDSGRISLTVDGIPLNDTGNYAVYGAQQLDSELIEQVSVNLGSTDVDSPTAAASGPTLNYRLMSPTEEFGGRVAATVGRFNMHRFFGQINTGNLTASGTRLWLAASTVSYDPFTNDWGKTERTQFNGKIYQPLGSNGDFISIAGTHSRYRNNQPASVPLRTDAVAYSVTGSSPNQTLVTTSRAFGSASANRFPTGFDQLPLSIARCTTPEGTAGVADDVNGCGTAGAYSFNPADTRNIRINSRFTLARGLVLTVDPSFQSIKMNGGGTVTAREGVRIVNGKTYTGYIDGQFYGGRDLNGDGDVLDTCSPLGAACAASNTKGVTMLSPGQARTNRFGVIASLRYTIDENNTVRLGYSWDYGRQRQTGELAPLNRDGTPVMVFPMDSPTEALSGYVLQSRDRRSFATLHQVSAEYIGRFADDRLVINAGLRSPWFIRDLTNYCFTRTATGGVNCLGRDNAAANSDYASQNSYSFNGGTNTVAGQAAPQSRTYRYHEFLPSAGFVFRLDDRFVVHANYSRGLQVPSVSNLYNSFYYPQSVQSTRPVPETSNNFDAGLRYATRNLKIEISPWYTRYQNRLASAFDPVLDVTVFRNLGDVEKYGIDFQVDARPIPGLGLHAFASYLKSTILDDVQSGTTIVNGVATPVYAATKGKRESGFPTGTLGGRVDYTTGPVMVGVQAKYTGGRYVNDQNRPITASYTLNGQNVSYQVYGAQTPSYTLVDIDAKVSLEKLGLKRGTYLQINVTNLFNKFYVGGFGGGSLSADNVPSANIGVPRTFTATLNAAF</sequence>
<dbReference type="InterPro" id="IPR000531">
    <property type="entry name" value="Beta-barrel_TonB"/>
</dbReference>
<dbReference type="AlphaFoldDB" id="A0A7U5BEG2"/>
<dbReference type="GO" id="GO:0009279">
    <property type="term" value="C:cell outer membrane"/>
    <property type="evidence" value="ECO:0007669"/>
    <property type="project" value="UniProtKB-SubCell"/>
</dbReference>
<keyword evidence="11 12" id="KW-0998">Cell outer membrane</keyword>
<keyword evidence="2 12" id="KW-0813">Transport</keyword>
<dbReference type="RefSeq" id="WP_044330018.1">
    <property type="nucleotide sequence ID" value="NZ_CP010836.1"/>
</dbReference>
<evidence type="ECO:0000256" key="1">
    <source>
        <dbReference type="ARBA" id="ARBA00004571"/>
    </source>
</evidence>
<keyword evidence="8" id="KW-0406">Ion transport</keyword>
<evidence type="ECO:0000256" key="13">
    <source>
        <dbReference type="PROSITE-ProRule" id="PRU10144"/>
    </source>
</evidence>
<accession>A0A7U5BEG2</accession>
<reference evidence="18 19" key="2">
    <citation type="submission" date="2015-02" db="EMBL/GenBank/DDBJ databases">
        <title>The complete genome of Sphingomonas hengshuiensis sp. WHSC-8 isolated from soil of Hengshui Lake.</title>
        <authorList>
            <person name="Wei S."/>
            <person name="Guo J."/>
            <person name="Su C."/>
            <person name="Wu R."/>
            <person name="Zhang Z."/>
            <person name="Liang K."/>
            <person name="Li H."/>
            <person name="Wang T."/>
            <person name="Liu H."/>
            <person name="Zhang C."/>
            <person name="Li Z."/>
            <person name="Wang Q."/>
            <person name="Meng J."/>
        </authorList>
    </citation>
    <scope>NUCLEOTIDE SEQUENCE [LARGE SCALE GENOMIC DNA]</scope>
    <source>
        <strain evidence="18 19">WHSC-8</strain>
    </source>
</reference>
<dbReference type="Gene3D" id="2.40.170.20">
    <property type="entry name" value="TonB-dependent receptor, beta-barrel domain"/>
    <property type="match status" value="1"/>
</dbReference>
<feature type="domain" description="TonB-dependent receptor-like beta-barrel" evidence="16">
    <location>
        <begin position="339"/>
        <end position="848"/>
    </location>
</feature>
<evidence type="ECO:0000313" key="18">
    <source>
        <dbReference type="EMBL" id="AJP70778.1"/>
    </source>
</evidence>
<evidence type="ECO:0000256" key="3">
    <source>
        <dbReference type="ARBA" id="ARBA00022452"/>
    </source>
</evidence>
<dbReference type="PANTHER" id="PTHR32552:SF89">
    <property type="entry name" value="CATECHOLATE SIDEROPHORE RECEPTOR FIU"/>
    <property type="match status" value="1"/>
</dbReference>
<dbReference type="InterPro" id="IPR012910">
    <property type="entry name" value="Plug_dom"/>
</dbReference>
<reference evidence="18 19" key="1">
    <citation type="journal article" date="2015" name="Int. J. Syst. Evol. Microbiol.">
        <title>Sphingomonas hengshuiensis sp. nov., isolated from lake wetland.</title>
        <authorList>
            <person name="Wei S."/>
            <person name="Wang T."/>
            <person name="Liu H."/>
            <person name="Zhang C."/>
            <person name="Guo J."/>
            <person name="Wang Q."/>
            <person name="Liang K."/>
            <person name="Zhang Z."/>
        </authorList>
    </citation>
    <scope>NUCLEOTIDE SEQUENCE [LARGE SCALE GENOMIC DNA]</scope>
    <source>
        <strain evidence="18 19">WHSC-8</strain>
    </source>
</reference>
<name>A0A7U5BEG2_9SPHN</name>
<evidence type="ECO:0000256" key="9">
    <source>
        <dbReference type="ARBA" id="ARBA00023077"/>
    </source>
</evidence>
<keyword evidence="3 12" id="KW-1134">Transmembrane beta strand</keyword>
<dbReference type="SUPFAM" id="SSF56935">
    <property type="entry name" value="Porins"/>
    <property type="match status" value="1"/>
</dbReference>
<protein>
    <recommendedName>
        <fullName evidence="20">TonB-dependent receptor</fullName>
    </recommendedName>
</protein>
<keyword evidence="4" id="KW-0410">Iron transport</keyword>
<organism evidence="18 19">
    <name type="scientific">Sphingomonas hengshuiensis</name>
    <dbReference type="NCBI Taxonomy" id="1609977"/>
    <lineage>
        <taxon>Bacteria</taxon>
        <taxon>Pseudomonadati</taxon>
        <taxon>Pseudomonadota</taxon>
        <taxon>Alphaproteobacteria</taxon>
        <taxon>Sphingomonadales</taxon>
        <taxon>Sphingomonadaceae</taxon>
        <taxon>Sphingomonas</taxon>
    </lineage>
</organism>
<dbReference type="Pfam" id="PF07715">
    <property type="entry name" value="Plug"/>
    <property type="match status" value="1"/>
</dbReference>
<comment type="similarity">
    <text evidence="12 14">Belongs to the TonB-dependent receptor family.</text>
</comment>
<dbReference type="InterPro" id="IPR037066">
    <property type="entry name" value="Plug_dom_sf"/>
</dbReference>
<evidence type="ECO:0000256" key="7">
    <source>
        <dbReference type="ARBA" id="ARBA00023004"/>
    </source>
</evidence>
<proteinExistence type="inferred from homology"/>
<evidence type="ECO:0000256" key="8">
    <source>
        <dbReference type="ARBA" id="ARBA00023065"/>
    </source>
</evidence>
<evidence type="ECO:0000256" key="6">
    <source>
        <dbReference type="ARBA" id="ARBA00022729"/>
    </source>
</evidence>
<dbReference type="PROSITE" id="PS52016">
    <property type="entry name" value="TONB_DEPENDENT_REC_3"/>
    <property type="match status" value="1"/>
</dbReference>
<dbReference type="InterPro" id="IPR036942">
    <property type="entry name" value="Beta-barrel_TonB_sf"/>
</dbReference>
<evidence type="ECO:0000256" key="15">
    <source>
        <dbReference type="SAM" id="SignalP"/>
    </source>
</evidence>
<keyword evidence="6 15" id="KW-0732">Signal</keyword>
<dbReference type="Pfam" id="PF00593">
    <property type="entry name" value="TonB_dep_Rec_b-barrel"/>
    <property type="match status" value="1"/>
</dbReference>
<dbReference type="PANTHER" id="PTHR32552">
    <property type="entry name" value="FERRICHROME IRON RECEPTOR-RELATED"/>
    <property type="match status" value="1"/>
</dbReference>
<keyword evidence="7" id="KW-0408">Iron</keyword>
<gene>
    <name evidence="18" type="ORF">TS85_01495</name>
</gene>
<dbReference type="EMBL" id="CP010836">
    <property type="protein sequence ID" value="AJP70778.1"/>
    <property type="molecule type" value="Genomic_DNA"/>
</dbReference>
<evidence type="ECO:0000259" key="17">
    <source>
        <dbReference type="Pfam" id="PF07715"/>
    </source>
</evidence>
<evidence type="ECO:0000256" key="12">
    <source>
        <dbReference type="PROSITE-ProRule" id="PRU01360"/>
    </source>
</evidence>
<evidence type="ECO:0000256" key="2">
    <source>
        <dbReference type="ARBA" id="ARBA00022448"/>
    </source>
</evidence>
<evidence type="ECO:0008006" key="20">
    <source>
        <dbReference type="Google" id="ProtNLM"/>
    </source>
</evidence>
<evidence type="ECO:0000256" key="11">
    <source>
        <dbReference type="ARBA" id="ARBA00023237"/>
    </source>
</evidence>
<dbReference type="PROSITE" id="PS01156">
    <property type="entry name" value="TONB_DEPENDENT_REC_2"/>
    <property type="match status" value="1"/>
</dbReference>
<dbReference type="OrthoDB" id="593427at2"/>